<dbReference type="EMBL" id="CAKAEH010001459">
    <property type="protein sequence ID" value="CAG9536507.1"/>
    <property type="molecule type" value="Genomic_DNA"/>
</dbReference>
<evidence type="ECO:0000313" key="1">
    <source>
        <dbReference type="EMBL" id="CAG9536507.1"/>
    </source>
</evidence>
<comment type="caution">
    <text evidence="1">The sequence shown here is derived from an EMBL/GenBank/DDBJ whole genome shotgun (WGS) entry which is preliminary data.</text>
</comment>
<organism evidence="1 2">
    <name type="scientific">Cercopithifilaria johnstoni</name>
    <dbReference type="NCBI Taxonomy" id="2874296"/>
    <lineage>
        <taxon>Eukaryota</taxon>
        <taxon>Metazoa</taxon>
        <taxon>Ecdysozoa</taxon>
        <taxon>Nematoda</taxon>
        <taxon>Chromadorea</taxon>
        <taxon>Rhabditida</taxon>
        <taxon>Spirurina</taxon>
        <taxon>Spiruromorpha</taxon>
        <taxon>Filarioidea</taxon>
        <taxon>Onchocercidae</taxon>
        <taxon>Cercopithifilaria</taxon>
    </lineage>
</organism>
<sequence>MISQLQEKLCLGNSVLTPYWLPSRDPIGQRCHILLRNRYRKLDRLVNDSNSLLLLCMAERSPSLNEKQKQYCDHLLFQRINELREKNGSPNLDQCFQGKKRFERQCGPLRQCCHAYDQCKELVRRSFITEQIQLLSREIQNYAKKCKEGIASINGTVNFNYSSALTTFTSQKGSDDIMENFLRNSPHQWYLALKAKLMKEMQNSKFQSYKTVSYDGLITDKNDSNYRVSQNIANDEKGEQKNEENRFPDEIAVWDNTEYKKDIEEYQVQKGTHRKHLKHTEVEKNMDRCQILWNNMNQAPLLSTVTLLRIGDRCIGQGDNSFTELYELAIERNDELHKCLDRSHNQTDKSIDCSVIPINRTHWHWTLIDSDDLRKTTSSDDCLAQVNLVQFKCAQLRKCCPNFYRCQNETFDAKAELRIALLTVQLITQHYDCLRHQLVTETQL</sequence>
<reference evidence="1" key="1">
    <citation type="submission" date="2021-09" db="EMBL/GenBank/DDBJ databases">
        <authorList>
            <consortium name="Pathogen Informatics"/>
        </authorList>
    </citation>
    <scope>NUCLEOTIDE SEQUENCE</scope>
</reference>
<dbReference type="AlphaFoldDB" id="A0A8J2M927"/>
<dbReference type="OrthoDB" id="5794013at2759"/>
<keyword evidence="2" id="KW-1185">Reference proteome</keyword>
<accession>A0A8J2M927</accession>
<protein>
    <submittedName>
        <fullName evidence="1">Uncharacterized protein</fullName>
    </submittedName>
</protein>
<proteinExistence type="predicted"/>
<dbReference type="Proteomes" id="UP000746747">
    <property type="component" value="Unassembled WGS sequence"/>
</dbReference>
<evidence type="ECO:0000313" key="2">
    <source>
        <dbReference type="Proteomes" id="UP000746747"/>
    </source>
</evidence>
<gene>
    <name evidence="1" type="ORF">CJOHNSTONI_LOCUS6416</name>
</gene>
<name>A0A8J2M927_9BILA</name>